<sequence length="164" mass="19146">DDDDDDTDDDNDDDQLPYRLLFRTLQVNDDDNDEPLFDNTEDILEEESSDFRGFDAISAYEDLAKILTHLKFQKEDVSTNIRQIYKWRDRLPLAKVHKHDVPILRGVVADEMDNNMLKLKINQLLSHKNLLNCRSTDNRHSCDNGKELWLVEGEAKFINPANIE</sequence>
<dbReference type="Proteomes" id="UP000265703">
    <property type="component" value="Unassembled WGS sequence"/>
</dbReference>
<keyword evidence="2" id="KW-1185">Reference proteome</keyword>
<dbReference type="AlphaFoldDB" id="A0A397S2Q7"/>
<organism evidence="1 2">
    <name type="scientific">Glomus cerebriforme</name>
    <dbReference type="NCBI Taxonomy" id="658196"/>
    <lineage>
        <taxon>Eukaryota</taxon>
        <taxon>Fungi</taxon>
        <taxon>Fungi incertae sedis</taxon>
        <taxon>Mucoromycota</taxon>
        <taxon>Glomeromycotina</taxon>
        <taxon>Glomeromycetes</taxon>
        <taxon>Glomerales</taxon>
        <taxon>Glomeraceae</taxon>
        <taxon>Glomus</taxon>
    </lineage>
</organism>
<dbReference type="EMBL" id="QKYT01000918">
    <property type="protein sequence ID" value="RIA80690.1"/>
    <property type="molecule type" value="Genomic_DNA"/>
</dbReference>
<evidence type="ECO:0000313" key="2">
    <source>
        <dbReference type="Proteomes" id="UP000265703"/>
    </source>
</evidence>
<comment type="caution">
    <text evidence="1">The sequence shown here is derived from an EMBL/GenBank/DDBJ whole genome shotgun (WGS) entry which is preliminary data.</text>
</comment>
<feature type="non-terminal residue" evidence="1">
    <location>
        <position position="1"/>
    </location>
</feature>
<accession>A0A397S2Q7</accession>
<proteinExistence type="predicted"/>
<protein>
    <submittedName>
        <fullName evidence="1">Uncharacterized protein</fullName>
    </submittedName>
</protein>
<gene>
    <name evidence="1" type="ORF">C1645_838254</name>
</gene>
<name>A0A397S2Q7_9GLOM</name>
<dbReference type="OrthoDB" id="2434494at2759"/>
<evidence type="ECO:0000313" key="1">
    <source>
        <dbReference type="EMBL" id="RIA80690.1"/>
    </source>
</evidence>
<dbReference type="STRING" id="658196.A0A397S2Q7"/>
<reference evidence="1 2" key="1">
    <citation type="submission" date="2018-06" db="EMBL/GenBank/DDBJ databases">
        <title>Comparative genomics reveals the genomic features of Rhizophagus irregularis, R. cerebriforme, R. diaphanum and Gigaspora rosea, and their symbiotic lifestyle signature.</title>
        <authorList>
            <person name="Morin E."/>
            <person name="San Clemente H."/>
            <person name="Chen E.C.H."/>
            <person name="De La Providencia I."/>
            <person name="Hainaut M."/>
            <person name="Kuo A."/>
            <person name="Kohler A."/>
            <person name="Murat C."/>
            <person name="Tang N."/>
            <person name="Roy S."/>
            <person name="Loubradou J."/>
            <person name="Henrissat B."/>
            <person name="Grigoriev I.V."/>
            <person name="Corradi N."/>
            <person name="Roux C."/>
            <person name="Martin F.M."/>
        </authorList>
    </citation>
    <scope>NUCLEOTIDE SEQUENCE [LARGE SCALE GENOMIC DNA]</scope>
    <source>
        <strain evidence="1 2">DAOM 227022</strain>
    </source>
</reference>